<accession>A0A2D0N7I2</accession>
<keyword evidence="3 5" id="KW-1133">Transmembrane helix</keyword>
<evidence type="ECO:0000256" key="4">
    <source>
        <dbReference type="ARBA" id="ARBA00023136"/>
    </source>
</evidence>
<evidence type="ECO:0000256" key="5">
    <source>
        <dbReference type="SAM" id="Phobius"/>
    </source>
</evidence>
<evidence type="ECO:0000313" key="7">
    <source>
        <dbReference type="EMBL" id="PHN04089.1"/>
    </source>
</evidence>
<keyword evidence="2 5" id="KW-0812">Transmembrane</keyword>
<proteinExistence type="predicted"/>
<dbReference type="GO" id="GO:0016020">
    <property type="term" value="C:membrane"/>
    <property type="evidence" value="ECO:0007669"/>
    <property type="project" value="UniProtKB-SubCell"/>
</dbReference>
<evidence type="ECO:0000313" key="8">
    <source>
        <dbReference type="Proteomes" id="UP000223913"/>
    </source>
</evidence>
<comment type="caution">
    <text evidence="7">The sequence shown here is derived from an EMBL/GenBank/DDBJ whole genome shotgun (WGS) entry which is preliminary data.</text>
</comment>
<comment type="subcellular location">
    <subcellularLocation>
        <location evidence="1">Membrane</location>
    </subcellularLocation>
</comment>
<dbReference type="OrthoDB" id="9770329at2"/>
<dbReference type="Pfam" id="PF04116">
    <property type="entry name" value="FA_hydroxylase"/>
    <property type="match status" value="1"/>
</dbReference>
<keyword evidence="8" id="KW-1185">Reference proteome</keyword>
<feature type="transmembrane region" description="Helical" evidence="5">
    <location>
        <begin position="20"/>
        <end position="45"/>
    </location>
</feature>
<feature type="transmembrane region" description="Helical" evidence="5">
    <location>
        <begin position="72"/>
        <end position="93"/>
    </location>
</feature>
<dbReference type="PANTHER" id="PTHR11863">
    <property type="entry name" value="STEROL DESATURASE"/>
    <property type="match status" value="1"/>
</dbReference>
<keyword evidence="4 5" id="KW-0472">Membrane</keyword>
<dbReference type="RefSeq" id="WP_099152475.1">
    <property type="nucleotide sequence ID" value="NZ_PDUD01000027.1"/>
</dbReference>
<evidence type="ECO:0000259" key="6">
    <source>
        <dbReference type="Pfam" id="PF04116"/>
    </source>
</evidence>
<dbReference type="EMBL" id="PDUD01000027">
    <property type="protein sequence ID" value="PHN04089.1"/>
    <property type="molecule type" value="Genomic_DNA"/>
</dbReference>
<feature type="transmembrane region" description="Helical" evidence="5">
    <location>
        <begin position="163"/>
        <end position="190"/>
    </location>
</feature>
<dbReference type="GO" id="GO:0016491">
    <property type="term" value="F:oxidoreductase activity"/>
    <property type="evidence" value="ECO:0007669"/>
    <property type="project" value="InterPro"/>
</dbReference>
<dbReference type="Proteomes" id="UP000223913">
    <property type="component" value="Unassembled WGS sequence"/>
</dbReference>
<dbReference type="AlphaFoldDB" id="A0A2D0N7I2"/>
<evidence type="ECO:0000256" key="1">
    <source>
        <dbReference type="ARBA" id="ARBA00004370"/>
    </source>
</evidence>
<dbReference type="InterPro" id="IPR006694">
    <property type="entry name" value="Fatty_acid_hydroxylase"/>
</dbReference>
<evidence type="ECO:0000256" key="3">
    <source>
        <dbReference type="ARBA" id="ARBA00022989"/>
    </source>
</evidence>
<dbReference type="GO" id="GO:0008610">
    <property type="term" value="P:lipid biosynthetic process"/>
    <property type="evidence" value="ECO:0007669"/>
    <property type="project" value="InterPro"/>
</dbReference>
<feature type="domain" description="Fatty acid hydroxylase" evidence="6">
    <location>
        <begin position="113"/>
        <end position="247"/>
    </location>
</feature>
<gene>
    <name evidence="7" type="ORF">CRP01_23105</name>
</gene>
<dbReference type="GO" id="GO:0005506">
    <property type="term" value="F:iron ion binding"/>
    <property type="evidence" value="ECO:0007669"/>
    <property type="project" value="InterPro"/>
</dbReference>
<sequence>MESFLNTPFLEPYHFFRLTLIFFVIVFMRYLIVSGVYHYIFYVWFRPRVAHRILNLKPKQEQQIRMEIRRSAITSVIFAFSATALIILWQQGYTHITTDWSAFPWWYHPLSLFIALFIHETYYYWLHRWMHRPKIYRKVHKWHHDSIETSSLTSFSFHPTESILQAIVVPLIVIFLPMHLYVLFVLLFIMTISGTINHAGVEIYPKSFLRNPVAKWIIGATHHDLHHKQFRFNYGLYFTFWDKWMGTESPDYEKIFQQKTEPDTNSTVGS</sequence>
<organism evidence="7 8">
    <name type="scientific">Flavilitoribacter nigricans (strain ATCC 23147 / DSM 23189 / NBRC 102662 / NCIMB 1420 / SS-2)</name>
    <name type="common">Lewinella nigricans</name>
    <dbReference type="NCBI Taxonomy" id="1122177"/>
    <lineage>
        <taxon>Bacteria</taxon>
        <taxon>Pseudomonadati</taxon>
        <taxon>Bacteroidota</taxon>
        <taxon>Saprospiria</taxon>
        <taxon>Saprospirales</taxon>
        <taxon>Lewinellaceae</taxon>
        <taxon>Flavilitoribacter</taxon>
    </lineage>
</organism>
<feature type="transmembrane region" description="Helical" evidence="5">
    <location>
        <begin position="105"/>
        <end position="125"/>
    </location>
</feature>
<protein>
    <submittedName>
        <fullName evidence="7">Sterol desaturase</fullName>
    </submittedName>
</protein>
<reference evidence="7 8" key="1">
    <citation type="submission" date="2017-10" db="EMBL/GenBank/DDBJ databases">
        <title>The draft genome sequence of Lewinella nigricans NBRC 102662.</title>
        <authorList>
            <person name="Wang K."/>
        </authorList>
    </citation>
    <scope>NUCLEOTIDE SEQUENCE [LARGE SCALE GENOMIC DNA]</scope>
    <source>
        <strain evidence="7 8">NBRC 102662</strain>
    </source>
</reference>
<name>A0A2D0N7I2_FLAN2</name>
<evidence type="ECO:0000256" key="2">
    <source>
        <dbReference type="ARBA" id="ARBA00022692"/>
    </source>
</evidence>
<dbReference type="InterPro" id="IPR050307">
    <property type="entry name" value="Sterol_Desaturase_Related"/>
</dbReference>